<keyword evidence="3" id="KW-0010">Activator</keyword>
<organism evidence="6 7">
    <name type="scientific">Pontibacterium sinense</name>
    <dbReference type="NCBI Taxonomy" id="2781979"/>
    <lineage>
        <taxon>Bacteria</taxon>
        <taxon>Pseudomonadati</taxon>
        <taxon>Pseudomonadota</taxon>
        <taxon>Gammaproteobacteria</taxon>
        <taxon>Oceanospirillales</taxon>
        <taxon>Oceanospirillaceae</taxon>
        <taxon>Pontibacterium</taxon>
    </lineage>
</organism>
<keyword evidence="2" id="KW-0238">DNA-binding</keyword>
<dbReference type="Pfam" id="PF02311">
    <property type="entry name" value="AraC_binding"/>
    <property type="match status" value="1"/>
</dbReference>
<keyword evidence="1" id="KW-0805">Transcription regulation</keyword>
<dbReference type="EMBL" id="JADEYS010000034">
    <property type="protein sequence ID" value="MBE9399712.1"/>
    <property type="molecule type" value="Genomic_DNA"/>
</dbReference>
<dbReference type="SUPFAM" id="SSF51215">
    <property type="entry name" value="Regulatory protein AraC"/>
    <property type="match status" value="1"/>
</dbReference>
<dbReference type="PRINTS" id="PR00032">
    <property type="entry name" value="HTHARAC"/>
</dbReference>
<dbReference type="Proteomes" id="UP000640333">
    <property type="component" value="Unassembled WGS sequence"/>
</dbReference>
<dbReference type="SMART" id="SM00342">
    <property type="entry name" value="HTH_ARAC"/>
    <property type="match status" value="1"/>
</dbReference>
<dbReference type="PROSITE" id="PS01124">
    <property type="entry name" value="HTH_ARAC_FAMILY_2"/>
    <property type="match status" value="1"/>
</dbReference>
<accession>A0A8J7FGI3</accession>
<evidence type="ECO:0000256" key="3">
    <source>
        <dbReference type="ARBA" id="ARBA00023159"/>
    </source>
</evidence>
<protein>
    <submittedName>
        <fullName evidence="6">AraC family transcriptional regulator</fullName>
    </submittedName>
</protein>
<evidence type="ECO:0000256" key="4">
    <source>
        <dbReference type="ARBA" id="ARBA00023163"/>
    </source>
</evidence>
<dbReference type="GO" id="GO:0043565">
    <property type="term" value="F:sequence-specific DNA binding"/>
    <property type="evidence" value="ECO:0007669"/>
    <property type="project" value="InterPro"/>
</dbReference>
<dbReference type="InterPro" id="IPR018060">
    <property type="entry name" value="HTH_AraC"/>
</dbReference>
<dbReference type="AlphaFoldDB" id="A0A8J7FGI3"/>
<dbReference type="InterPro" id="IPR020449">
    <property type="entry name" value="Tscrpt_reg_AraC-type_HTH"/>
</dbReference>
<sequence length="269" mass="30906">MKDHVEYHRNSDTPDLVLSEGLYSEYRFEPHYHIDYHIGLVVEGVQKQCFQGSSVLLGLGRISIMPPGEIHDGIGHEQNAYRLKTFRISPDLISGYFSEIYDTHRDPFFGGAMMENPYIANRLLQVFSAIQSGDSISTLAVEETWFKLLEPLLSDLCVLSPHENKGTLAAKHWDWVREYCHANLGDKIVLDQLAKLCGLSRYQFLRRFERTTGVTPHAWLTRLRLEHACRLMRHTDNSIAQVASDVGFYDQSHFNRAFRQAYGVPPSKY</sequence>
<dbReference type="InterPro" id="IPR009057">
    <property type="entry name" value="Homeodomain-like_sf"/>
</dbReference>
<name>A0A8J7FGI3_9GAMM</name>
<dbReference type="Gene3D" id="1.10.10.60">
    <property type="entry name" value="Homeodomain-like"/>
    <property type="match status" value="2"/>
</dbReference>
<dbReference type="RefSeq" id="WP_193955405.1">
    <property type="nucleotide sequence ID" value="NZ_JADEYS010000034.1"/>
</dbReference>
<dbReference type="GO" id="GO:0003700">
    <property type="term" value="F:DNA-binding transcription factor activity"/>
    <property type="evidence" value="ECO:0007669"/>
    <property type="project" value="InterPro"/>
</dbReference>
<dbReference type="SUPFAM" id="SSF46689">
    <property type="entry name" value="Homeodomain-like"/>
    <property type="match status" value="2"/>
</dbReference>
<feature type="domain" description="HTH araC/xylS-type" evidence="5">
    <location>
        <begin position="174"/>
        <end position="269"/>
    </location>
</feature>
<dbReference type="InterPro" id="IPR003313">
    <property type="entry name" value="AraC-bd"/>
</dbReference>
<evidence type="ECO:0000256" key="2">
    <source>
        <dbReference type="ARBA" id="ARBA00023125"/>
    </source>
</evidence>
<evidence type="ECO:0000256" key="1">
    <source>
        <dbReference type="ARBA" id="ARBA00023015"/>
    </source>
</evidence>
<keyword evidence="7" id="KW-1185">Reference proteome</keyword>
<proteinExistence type="predicted"/>
<dbReference type="Pfam" id="PF12833">
    <property type="entry name" value="HTH_18"/>
    <property type="match status" value="1"/>
</dbReference>
<keyword evidence="4" id="KW-0804">Transcription</keyword>
<dbReference type="PROSITE" id="PS00041">
    <property type="entry name" value="HTH_ARAC_FAMILY_1"/>
    <property type="match status" value="1"/>
</dbReference>
<gene>
    <name evidence="6" type="ORF">IOQ59_20805</name>
</gene>
<dbReference type="PANTHER" id="PTHR46796">
    <property type="entry name" value="HTH-TYPE TRANSCRIPTIONAL ACTIVATOR RHAS-RELATED"/>
    <property type="match status" value="1"/>
</dbReference>
<dbReference type="InterPro" id="IPR018062">
    <property type="entry name" value="HTH_AraC-typ_CS"/>
</dbReference>
<dbReference type="PANTHER" id="PTHR46796:SF11">
    <property type="entry name" value="TRANSCRIPTIONAL REGULATOR-RELATED"/>
    <property type="match status" value="1"/>
</dbReference>
<evidence type="ECO:0000313" key="6">
    <source>
        <dbReference type="EMBL" id="MBE9399712.1"/>
    </source>
</evidence>
<evidence type="ECO:0000259" key="5">
    <source>
        <dbReference type="PROSITE" id="PS01124"/>
    </source>
</evidence>
<dbReference type="InterPro" id="IPR037923">
    <property type="entry name" value="HTH-like"/>
</dbReference>
<evidence type="ECO:0000313" key="7">
    <source>
        <dbReference type="Proteomes" id="UP000640333"/>
    </source>
</evidence>
<dbReference type="InterPro" id="IPR050204">
    <property type="entry name" value="AraC_XylS_family_regulators"/>
</dbReference>
<reference evidence="6" key="1">
    <citation type="submission" date="2020-10" db="EMBL/GenBank/DDBJ databases">
        <title>Bacterium isolated from coastal waters sediment.</title>
        <authorList>
            <person name="Chen R.-J."/>
            <person name="Lu D.-C."/>
            <person name="Zhu K.-L."/>
            <person name="Du Z.-J."/>
        </authorList>
    </citation>
    <scope>NUCLEOTIDE SEQUENCE</scope>
    <source>
        <strain evidence="6">N1Y112</strain>
    </source>
</reference>
<comment type="caution">
    <text evidence="6">The sequence shown here is derived from an EMBL/GenBank/DDBJ whole genome shotgun (WGS) entry which is preliminary data.</text>
</comment>